<organism evidence="1 2">
    <name type="scientific">Neocallimastix californiae</name>
    <dbReference type="NCBI Taxonomy" id="1754190"/>
    <lineage>
        <taxon>Eukaryota</taxon>
        <taxon>Fungi</taxon>
        <taxon>Fungi incertae sedis</taxon>
        <taxon>Chytridiomycota</taxon>
        <taxon>Chytridiomycota incertae sedis</taxon>
        <taxon>Neocallimastigomycetes</taxon>
        <taxon>Neocallimastigales</taxon>
        <taxon>Neocallimastigaceae</taxon>
        <taxon>Neocallimastix</taxon>
    </lineage>
</organism>
<evidence type="ECO:0000313" key="2">
    <source>
        <dbReference type="Proteomes" id="UP000193920"/>
    </source>
</evidence>
<dbReference type="AlphaFoldDB" id="A0A1Y2DG55"/>
<name>A0A1Y2DG55_9FUNG</name>
<protein>
    <submittedName>
        <fullName evidence="1">Uncharacterized protein</fullName>
    </submittedName>
</protein>
<accession>A0A1Y2DG55</accession>
<keyword evidence="2" id="KW-1185">Reference proteome</keyword>
<sequence>MRKNIKSKDVLLMNMLKKIGIFHKAYRYLISAKVIDQLEEFEIQPCYERLCRTMYNYAKTPEQMKLLWKTMLSKFGDRPDCINTYHISKVWKELITNEKYNKICHYEDDIMKYVENSLIKYSNPMRYQPTNNTKNINNNINNSIHNNENNKMMNNINNNFINNITNNNINIFSYQTNSITNQFNNVNNQINIDNNQINKINFNNQITNPKLHILHPI</sequence>
<comment type="caution">
    <text evidence="1">The sequence shown here is derived from an EMBL/GenBank/DDBJ whole genome shotgun (WGS) entry which is preliminary data.</text>
</comment>
<dbReference type="OrthoDB" id="5595153at2759"/>
<evidence type="ECO:0000313" key="1">
    <source>
        <dbReference type="EMBL" id="ORY58283.1"/>
    </source>
</evidence>
<dbReference type="Proteomes" id="UP000193920">
    <property type="component" value="Unassembled WGS sequence"/>
</dbReference>
<gene>
    <name evidence="1" type="ORF">LY90DRAFT_506274</name>
</gene>
<dbReference type="EMBL" id="MCOG01000067">
    <property type="protein sequence ID" value="ORY58283.1"/>
    <property type="molecule type" value="Genomic_DNA"/>
</dbReference>
<reference evidence="1 2" key="1">
    <citation type="submission" date="2016-08" db="EMBL/GenBank/DDBJ databases">
        <title>A Parts List for Fungal Cellulosomes Revealed by Comparative Genomics.</title>
        <authorList>
            <consortium name="DOE Joint Genome Institute"/>
            <person name="Haitjema C.H."/>
            <person name="Gilmore S.P."/>
            <person name="Henske J.K."/>
            <person name="Solomon K.V."/>
            <person name="De Groot R."/>
            <person name="Kuo A."/>
            <person name="Mondo S.J."/>
            <person name="Salamov A.A."/>
            <person name="Labutti K."/>
            <person name="Zhao Z."/>
            <person name="Chiniquy J."/>
            <person name="Barry K."/>
            <person name="Brewer H.M."/>
            <person name="Purvine S.O."/>
            <person name="Wright A.T."/>
            <person name="Boxma B."/>
            <person name="Van Alen T."/>
            <person name="Hackstein J.H."/>
            <person name="Baker S.E."/>
            <person name="Grigoriev I.V."/>
            <person name="O'Malley M.A."/>
        </authorList>
    </citation>
    <scope>NUCLEOTIDE SEQUENCE [LARGE SCALE GENOMIC DNA]</scope>
    <source>
        <strain evidence="1 2">G1</strain>
    </source>
</reference>
<proteinExistence type="predicted"/>